<evidence type="ECO:0000259" key="2">
    <source>
        <dbReference type="SMART" id="SM00451"/>
    </source>
</evidence>
<gene>
    <name evidence="3" type="ORF">DV515_00014126</name>
</gene>
<comment type="caution">
    <text evidence="3">The sequence shown here is derived from an EMBL/GenBank/DDBJ whole genome shotgun (WGS) entry which is preliminary data.</text>
</comment>
<evidence type="ECO:0000313" key="4">
    <source>
        <dbReference type="Proteomes" id="UP000276834"/>
    </source>
</evidence>
<dbReference type="Gene3D" id="3.30.160.60">
    <property type="entry name" value="Classic Zinc Finger"/>
    <property type="match status" value="1"/>
</dbReference>
<dbReference type="OrthoDB" id="434647at2759"/>
<dbReference type="InterPro" id="IPR013087">
    <property type="entry name" value="Znf_C2H2_type"/>
</dbReference>
<dbReference type="GO" id="GO:0003676">
    <property type="term" value="F:nucleic acid binding"/>
    <property type="evidence" value="ECO:0007669"/>
    <property type="project" value="InterPro"/>
</dbReference>
<dbReference type="EMBL" id="QUSF01000113">
    <property type="protein sequence ID" value="RLV91376.1"/>
    <property type="molecule type" value="Genomic_DNA"/>
</dbReference>
<proteinExistence type="predicted"/>
<protein>
    <recommendedName>
        <fullName evidence="2">U1-type domain-containing protein</fullName>
    </recommendedName>
</protein>
<dbReference type="InterPro" id="IPR003604">
    <property type="entry name" value="Matrin/U1-like-C_Znf_C2H2"/>
</dbReference>
<dbReference type="SUPFAM" id="SSF57667">
    <property type="entry name" value="beta-beta-alpha zinc fingers"/>
    <property type="match status" value="1"/>
</dbReference>
<dbReference type="AlphaFoldDB" id="A0A3L8S068"/>
<organism evidence="3 4">
    <name type="scientific">Chloebia gouldiae</name>
    <name type="common">Gouldian finch</name>
    <name type="synonym">Erythrura gouldiae</name>
    <dbReference type="NCBI Taxonomy" id="44316"/>
    <lineage>
        <taxon>Eukaryota</taxon>
        <taxon>Metazoa</taxon>
        <taxon>Chordata</taxon>
        <taxon>Craniata</taxon>
        <taxon>Vertebrata</taxon>
        <taxon>Euteleostomi</taxon>
        <taxon>Archelosauria</taxon>
        <taxon>Archosauria</taxon>
        <taxon>Dinosauria</taxon>
        <taxon>Saurischia</taxon>
        <taxon>Theropoda</taxon>
        <taxon>Coelurosauria</taxon>
        <taxon>Aves</taxon>
        <taxon>Neognathae</taxon>
        <taxon>Neoaves</taxon>
        <taxon>Telluraves</taxon>
        <taxon>Australaves</taxon>
        <taxon>Passeriformes</taxon>
        <taxon>Passeroidea</taxon>
        <taxon>Passeridae</taxon>
        <taxon>Chloebia</taxon>
    </lineage>
</organism>
<feature type="region of interest" description="Disordered" evidence="1">
    <location>
        <begin position="1"/>
        <end position="34"/>
    </location>
</feature>
<accession>A0A3L8S068</accession>
<dbReference type="InterPro" id="IPR036236">
    <property type="entry name" value="Znf_C2H2_sf"/>
</dbReference>
<dbReference type="Proteomes" id="UP000276834">
    <property type="component" value="Unassembled WGS sequence"/>
</dbReference>
<evidence type="ECO:0000256" key="1">
    <source>
        <dbReference type="SAM" id="MobiDB-lite"/>
    </source>
</evidence>
<name>A0A3L8S068_CHLGU</name>
<sequence>MKRPLSPSHSPESAVQLVEEASCPPSQPEQRMKREKKHQSFTLCEVCNIQLNSAAQAQIHYNGKSHQKRLKQLNKGKMPAAQGATGTCVPKAVSCWATGCCFAGANLTVSLQAPAVHFSCICAEFESKCCLDVGAEAPHLLAAQGCRHMAGMLARAGAVLLGRSLCKGKDSLVLCAICQRSPGRAQLAAADFMHKSREMCPEMSPCHHG</sequence>
<evidence type="ECO:0000313" key="3">
    <source>
        <dbReference type="EMBL" id="RLV91376.1"/>
    </source>
</evidence>
<dbReference type="Pfam" id="PF12874">
    <property type="entry name" value="zf-met"/>
    <property type="match status" value="1"/>
</dbReference>
<keyword evidence="4" id="KW-1185">Reference proteome</keyword>
<dbReference type="SMART" id="SM00451">
    <property type="entry name" value="ZnF_U1"/>
    <property type="match status" value="1"/>
</dbReference>
<reference evidence="3 4" key="1">
    <citation type="journal article" date="2018" name="Proc. R. Soc. B">
        <title>A non-coding region near Follistatin controls head colour polymorphism in the Gouldian finch.</title>
        <authorList>
            <person name="Toomey M.B."/>
            <person name="Marques C.I."/>
            <person name="Andrade P."/>
            <person name="Araujo P.M."/>
            <person name="Sabatino S."/>
            <person name="Gazda M.A."/>
            <person name="Afonso S."/>
            <person name="Lopes R.J."/>
            <person name="Corbo J.C."/>
            <person name="Carneiro M."/>
        </authorList>
    </citation>
    <scope>NUCLEOTIDE SEQUENCE [LARGE SCALE GENOMIC DNA]</scope>
    <source>
        <strain evidence="3">Red01</strain>
        <tissue evidence="3">Muscle</tissue>
    </source>
</reference>
<feature type="domain" description="U1-type" evidence="2">
    <location>
        <begin position="39"/>
        <end position="73"/>
    </location>
</feature>
<dbReference type="GO" id="GO:0008270">
    <property type="term" value="F:zinc ion binding"/>
    <property type="evidence" value="ECO:0007669"/>
    <property type="project" value="InterPro"/>
</dbReference>